<comment type="catalytic activity">
    <reaction evidence="7 8">
        <text>adenosine(34) in tRNA + H2O + H(+) = inosine(34) in tRNA + NH4(+)</text>
        <dbReference type="Rhea" id="RHEA:43168"/>
        <dbReference type="Rhea" id="RHEA-COMP:10373"/>
        <dbReference type="Rhea" id="RHEA-COMP:10374"/>
        <dbReference type="ChEBI" id="CHEBI:15377"/>
        <dbReference type="ChEBI" id="CHEBI:15378"/>
        <dbReference type="ChEBI" id="CHEBI:28938"/>
        <dbReference type="ChEBI" id="CHEBI:74411"/>
        <dbReference type="ChEBI" id="CHEBI:82852"/>
        <dbReference type="EC" id="3.5.4.33"/>
    </reaction>
</comment>
<dbReference type="EMBL" id="AP011529">
    <property type="protein sequence ID" value="BAI80831.1"/>
    <property type="molecule type" value="Genomic_DNA"/>
</dbReference>
<evidence type="ECO:0000256" key="2">
    <source>
        <dbReference type="ARBA" id="ARBA00011738"/>
    </source>
</evidence>
<dbReference type="InterPro" id="IPR002125">
    <property type="entry name" value="CMP_dCMP_dom"/>
</dbReference>
<dbReference type="Gene3D" id="3.40.140.10">
    <property type="entry name" value="Cytidine Deaminase, domain 2"/>
    <property type="match status" value="1"/>
</dbReference>
<dbReference type="InterPro" id="IPR028883">
    <property type="entry name" value="tRNA_aden_deaminase"/>
</dbReference>
<sequence length="151" mass="17396">MFSDVDKYFMKLAIAEAYKSFEEGEVPVGAVVVRDDEVISYGRNIKGKNKNALLHAEMVAIHKSVKMLDDWRLNECTLYVTCEPCVMCAGAILHCRIKKVIFGAFEPKFGGVVSNLRVFDTPFFNHKVRYEFGLFSEEISKMMKNFFKQFR</sequence>
<evidence type="ECO:0000313" key="11">
    <source>
        <dbReference type="Proteomes" id="UP000001520"/>
    </source>
</evidence>
<evidence type="ECO:0000313" key="10">
    <source>
        <dbReference type="EMBL" id="BAI80831.1"/>
    </source>
</evidence>
<keyword evidence="5 8" id="KW-0378">Hydrolase</keyword>
<dbReference type="HAMAP" id="MF_00972">
    <property type="entry name" value="tRNA_aden_deaminase"/>
    <property type="match status" value="1"/>
</dbReference>
<dbReference type="GO" id="GO:0002100">
    <property type="term" value="P:tRNA wobble adenosine to inosine editing"/>
    <property type="evidence" value="ECO:0007669"/>
    <property type="project" value="UniProtKB-UniRule"/>
</dbReference>
<evidence type="ECO:0000256" key="4">
    <source>
        <dbReference type="ARBA" id="ARBA00022723"/>
    </source>
</evidence>
<comment type="subunit">
    <text evidence="2 8">Homodimer.</text>
</comment>
<dbReference type="STRING" id="639282.DEFDS_1370"/>
<protein>
    <recommendedName>
        <fullName evidence="8">tRNA-specific adenosine deaminase</fullName>
        <ecNumber evidence="8">3.5.4.33</ecNumber>
    </recommendedName>
</protein>
<keyword evidence="11" id="KW-1185">Reference proteome</keyword>
<proteinExistence type="inferred from homology"/>
<dbReference type="EC" id="3.5.4.33" evidence="8"/>
<dbReference type="GO" id="GO:0052717">
    <property type="term" value="F:tRNA-specific adenosine-34 deaminase activity"/>
    <property type="evidence" value="ECO:0007669"/>
    <property type="project" value="UniProtKB-UniRule"/>
</dbReference>
<keyword evidence="4 8" id="KW-0479">Metal-binding</keyword>
<evidence type="ECO:0000256" key="8">
    <source>
        <dbReference type="HAMAP-Rule" id="MF_00972"/>
    </source>
</evidence>
<evidence type="ECO:0000256" key="5">
    <source>
        <dbReference type="ARBA" id="ARBA00022801"/>
    </source>
</evidence>
<gene>
    <name evidence="8" type="primary">tadA</name>
    <name evidence="10" type="ordered locus">DEFDS_1370</name>
</gene>
<dbReference type="RefSeq" id="WP_013008077.1">
    <property type="nucleotide sequence ID" value="NC_013939.1"/>
</dbReference>
<dbReference type="InterPro" id="IPR016192">
    <property type="entry name" value="APOBEC/CMP_deaminase_Zn-bd"/>
</dbReference>
<keyword evidence="3 8" id="KW-0819">tRNA processing</keyword>
<comment type="cofactor">
    <cofactor evidence="8">
        <name>Zn(2+)</name>
        <dbReference type="ChEBI" id="CHEBI:29105"/>
    </cofactor>
    <text evidence="8">Binds 1 zinc ion per subunit.</text>
</comment>
<dbReference type="PANTHER" id="PTHR11079:SF202">
    <property type="entry name" value="TRNA-SPECIFIC ADENOSINE DEAMINASE"/>
    <property type="match status" value="1"/>
</dbReference>
<dbReference type="PANTHER" id="PTHR11079">
    <property type="entry name" value="CYTOSINE DEAMINASE FAMILY MEMBER"/>
    <property type="match status" value="1"/>
</dbReference>
<name>D3PE08_DEFDS</name>
<dbReference type="Pfam" id="PF00383">
    <property type="entry name" value="dCMP_cyt_deam_1"/>
    <property type="match status" value="1"/>
</dbReference>
<dbReference type="Proteomes" id="UP000001520">
    <property type="component" value="Chromosome"/>
</dbReference>
<feature type="active site" description="Proton donor" evidence="8">
    <location>
        <position position="57"/>
    </location>
</feature>
<comment type="function">
    <text evidence="8">Catalyzes the deamination of adenosine to inosine at the wobble position 34 of tRNA(Arg2).</text>
</comment>
<feature type="binding site" evidence="8">
    <location>
        <position position="55"/>
    </location>
    <ligand>
        <name>Zn(2+)</name>
        <dbReference type="ChEBI" id="CHEBI:29105"/>
        <note>catalytic</note>
    </ligand>
</feature>
<feature type="binding site" evidence="8">
    <location>
        <position position="85"/>
    </location>
    <ligand>
        <name>Zn(2+)</name>
        <dbReference type="ChEBI" id="CHEBI:29105"/>
        <note>catalytic</note>
    </ligand>
</feature>
<reference evidence="10 11" key="1">
    <citation type="journal article" date="2010" name="DNA Res.">
        <title>Bacterial lifestyle in a deep-sea hydrothermal vent chimney revealed by the genome sequence of the thermophilic bacterium Deferribacter desulfuricans SSM1.</title>
        <authorList>
            <person name="Takaki Y."/>
            <person name="Shimamura S."/>
            <person name="Nakagawa S."/>
            <person name="Fukuhara Y."/>
            <person name="Horikawa H."/>
            <person name="Ankai A."/>
            <person name="Harada T."/>
            <person name="Hosoyama A."/>
            <person name="Oguchi A."/>
            <person name="Fukui S."/>
            <person name="Fujita N."/>
            <person name="Takami H."/>
            <person name="Takai K."/>
        </authorList>
    </citation>
    <scope>NUCLEOTIDE SEQUENCE [LARGE SCALE GENOMIC DNA]</scope>
    <source>
        <strain evidence="11">DSM 14783 / JCM 11476 / NBRC 101012 / SSM1</strain>
    </source>
</reference>
<dbReference type="SUPFAM" id="SSF53927">
    <property type="entry name" value="Cytidine deaminase-like"/>
    <property type="match status" value="1"/>
</dbReference>
<comment type="similarity">
    <text evidence="1">Belongs to the cytidine and deoxycytidylate deaminase family. ADAT2 subfamily.</text>
</comment>
<evidence type="ECO:0000256" key="7">
    <source>
        <dbReference type="ARBA" id="ARBA00048045"/>
    </source>
</evidence>
<dbReference type="CDD" id="cd01285">
    <property type="entry name" value="nucleoside_deaminase"/>
    <property type="match status" value="1"/>
</dbReference>
<organism evidence="10 11">
    <name type="scientific">Deferribacter desulfuricans (strain DSM 14783 / JCM 11476 / NBRC 101012 / SSM1)</name>
    <dbReference type="NCBI Taxonomy" id="639282"/>
    <lineage>
        <taxon>Bacteria</taxon>
        <taxon>Pseudomonadati</taxon>
        <taxon>Deferribacterota</taxon>
        <taxon>Deferribacteres</taxon>
        <taxon>Deferribacterales</taxon>
        <taxon>Deferribacteraceae</taxon>
        <taxon>Deferribacter</taxon>
    </lineage>
</organism>
<dbReference type="GO" id="GO:0008270">
    <property type="term" value="F:zinc ion binding"/>
    <property type="evidence" value="ECO:0007669"/>
    <property type="project" value="UniProtKB-UniRule"/>
</dbReference>
<accession>D3PE08</accession>
<dbReference type="AlphaFoldDB" id="D3PE08"/>
<feature type="binding site" evidence="8">
    <location>
        <position position="88"/>
    </location>
    <ligand>
        <name>Zn(2+)</name>
        <dbReference type="ChEBI" id="CHEBI:29105"/>
        <note>catalytic</note>
    </ligand>
</feature>
<evidence type="ECO:0000256" key="1">
    <source>
        <dbReference type="ARBA" id="ARBA00010669"/>
    </source>
</evidence>
<dbReference type="HOGENOM" id="CLU_025810_3_2_0"/>
<evidence type="ECO:0000259" key="9">
    <source>
        <dbReference type="PROSITE" id="PS51747"/>
    </source>
</evidence>
<dbReference type="PROSITE" id="PS00903">
    <property type="entry name" value="CYT_DCMP_DEAMINASES_1"/>
    <property type="match status" value="1"/>
</dbReference>
<dbReference type="KEGG" id="ddf:DEFDS_1370"/>
<keyword evidence="6 8" id="KW-0862">Zinc</keyword>
<dbReference type="InterPro" id="IPR016193">
    <property type="entry name" value="Cytidine_deaminase-like"/>
</dbReference>
<evidence type="ECO:0000256" key="3">
    <source>
        <dbReference type="ARBA" id="ARBA00022694"/>
    </source>
</evidence>
<dbReference type="eggNOG" id="COG0590">
    <property type="taxonomic scope" value="Bacteria"/>
</dbReference>
<dbReference type="PROSITE" id="PS51747">
    <property type="entry name" value="CYT_DCMP_DEAMINASES_2"/>
    <property type="match status" value="1"/>
</dbReference>
<feature type="domain" description="CMP/dCMP-type deaminase" evidence="9">
    <location>
        <begin position="4"/>
        <end position="123"/>
    </location>
</feature>
<dbReference type="OrthoDB" id="9802676at2"/>
<evidence type="ECO:0000256" key="6">
    <source>
        <dbReference type="ARBA" id="ARBA00022833"/>
    </source>
</evidence>